<gene>
    <name evidence="2" type="ORF">KI387_025900</name>
</gene>
<feature type="non-terminal residue" evidence="2">
    <location>
        <position position="86"/>
    </location>
</feature>
<dbReference type="AlphaFoldDB" id="A0AA38L7T0"/>
<feature type="region of interest" description="Disordered" evidence="1">
    <location>
        <begin position="40"/>
        <end position="86"/>
    </location>
</feature>
<sequence length="86" mass="8968">GPIWFLGAACGRANWVVGLGSGTYPDHMVGGTAWGRGQIGGGGIGRGRIPDPIPNREVVRPGSWPIGRLEPGPGPNREVEAWSGRI</sequence>
<evidence type="ECO:0000313" key="2">
    <source>
        <dbReference type="EMBL" id="KAH9310865.1"/>
    </source>
</evidence>
<name>A0AA38L7T0_TAXCH</name>
<comment type="caution">
    <text evidence="2">The sequence shown here is derived from an EMBL/GenBank/DDBJ whole genome shotgun (WGS) entry which is preliminary data.</text>
</comment>
<keyword evidence="3" id="KW-1185">Reference proteome</keyword>
<evidence type="ECO:0000313" key="3">
    <source>
        <dbReference type="Proteomes" id="UP000824469"/>
    </source>
</evidence>
<evidence type="ECO:0000256" key="1">
    <source>
        <dbReference type="SAM" id="MobiDB-lite"/>
    </source>
</evidence>
<protein>
    <submittedName>
        <fullName evidence="2">Uncharacterized protein</fullName>
    </submittedName>
</protein>
<feature type="non-terminal residue" evidence="2">
    <location>
        <position position="1"/>
    </location>
</feature>
<dbReference type="Proteomes" id="UP000824469">
    <property type="component" value="Unassembled WGS sequence"/>
</dbReference>
<dbReference type="EMBL" id="JAHRHJ020000006">
    <property type="protein sequence ID" value="KAH9310865.1"/>
    <property type="molecule type" value="Genomic_DNA"/>
</dbReference>
<proteinExistence type="predicted"/>
<organism evidence="2 3">
    <name type="scientific">Taxus chinensis</name>
    <name type="common">Chinese yew</name>
    <name type="synonym">Taxus wallichiana var. chinensis</name>
    <dbReference type="NCBI Taxonomy" id="29808"/>
    <lineage>
        <taxon>Eukaryota</taxon>
        <taxon>Viridiplantae</taxon>
        <taxon>Streptophyta</taxon>
        <taxon>Embryophyta</taxon>
        <taxon>Tracheophyta</taxon>
        <taxon>Spermatophyta</taxon>
        <taxon>Pinopsida</taxon>
        <taxon>Pinidae</taxon>
        <taxon>Conifers II</taxon>
        <taxon>Cupressales</taxon>
        <taxon>Taxaceae</taxon>
        <taxon>Taxus</taxon>
    </lineage>
</organism>
<accession>A0AA38L7T0</accession>
<reference evidence="2 3" key="1">
    <citation type="journal article" date="2021" name="Nat. Plants">
        <title>The Taxus genome provides insights into paclitaxel biosynthesis.</title>
        <authorList>
            <person name="Xiong X."/>
            <person name="Gou J."/>
            <person name="Liao Q."/>
            <person name="Li Y."/>
            <person name="Zhou Q."/>
            <person name="Bi G."/>
            <person name="Li C."/>
            <person name="Du R."/>
            <person name="Wang X."/>
            <person name="Sun T."/>
            <person name="Guo L."/>
            <person name="Liang H."/>
            <person name="Lu P."/>
            <person name="Wu Y."/>
            <person name="Zhang Z."/>
            <person name="Ro D.K."/>
            <person name="Shang Y."/>
            <person name="Huang S."/>
            <person name="Yan J."/>
        </authorList>
    </citation>
    <scope>NUCLEOTIDE SEQUENCE [LARGE SCALE GENOMIC DNA]</scope>
    <source>
        <strain evidence="2">Ta-2019</strain>
    </source>
</reference>